<keyword evidence="2" id="KW-0732">Signal</keyword>
<sequence>MKQLRWFFELTLFFSAILTQLPVGEAEVTPYLPADGLDLGQGFNTFTGQGALLGAVTVSEIPDGQATDDRGLTAEEPAGDGVKFYSAEQIDTYEKLAKSLDISASANIGGWGQSASISGNYLDKSSFDTSSFTYLVKIRVEDQPSSKNKYSFNWDSTSSPEDAQLLYGDRWIKDFITGGAYFARVSIFVKEKDSTEEVGAAAEAAFKDFGVTGGFSAAVNASLDTIGKYSKVTIDKMSFGELSSQIQIPSNPTNLQDEDSNFKDRLNGIKREADEFWDKANNQKAKLYAILATYPMLRDFHKRFEPLNYEEAKLLSWPVLLDFEDYKSTEDMIKQIPEDKFQGGRETRNKLNRESSDFLETCRKWVSDVTANPAEAQSRQPHSDPQRFRAKVLENPDSPEGQSTDKVNNDVNNTINDDEEIL</sequence>
<gene>
    <name evidence="3" type="ORF">G6O67_003368</name>
</gene>
<evidence type="ECO:0000256" key="1">
    <source>
        <dbReference type="SAM" id="MobiDB-lite"/>
    </source>
</evidence>
<dbReference type="OrthoDB" id="3231004at2759"/>
<dbReference type="AlphaFoldDB" id="A0A8H4PW25"/>
<protein>
    <submittedName>
        <fullName evidence="3">Uncharacterized protein</fullName>
    </submittedName>
</protein>
<evidence type="ECO:0000313" key="3">
    <source>
        <dbReference type="EMBL" id="KAF4511586.1"/>
    </source>
</evidence>
<dbReference type="Proteomes" id="UP000557566">
    <property type="component" value="Unassembled WGS sequence"/>
</dbReference>
<name>A0A8H4PW25_9HYPO</name>
<dbReference type="EMBL" id="JAAVMX010000003">
    <property type="protein sequence ID" value="KAF4511586.1"/>
    <property type="molecule type" value="Genomic_DNA"/>
</dbReference>
<accession>A0A8H4PW25</accession>
<reference evidence="3 4" key="1">
    <citation type="journal article" date="2020" name="Genome Biol. Evol.">
        <title>A new high-quality draft genome assembly of the Chinese cordyceps Ophiocordyceps sinensis.</title>
        <authorList>
            <person name="Shu R."/>
            <person name="Zhang J."/>
            <person name="Meng Q."/>
            <person name="Zhang H."/>
            <person name="Zhou G."/>
            <person name="Li M."/>
            <person name="Wu P."/>
            <person name="Zhao Y."/>
            <person name="Chen C."/>
            <person name="Qin Q."/>
        </authorList>
    </citation>
    <scope>NUCLEOTIDE SEQUENCE [LARGE SCALE GENOMIC DNA]</scope>
    <source>
        <strain evidence="3 4">IOZ07</strain>
    </source>
</reference>
<feature type="compositionally biased region" description="Basic and acidic residues" evidence="1">
    <location>
        <begin position="381"/>
        <end position="394"/>
    </location>
</feature>
<keyword evidence="4" id="KW-1185">Reference proteome</keyword>
<evidence type="ECO:0000256" key="2">
    <source>
        <dbReference type="SAM" id="SignalP"/>
    </source>
</evidence>
<organism evidence="3 4">
    <name type="scientific">Ophiocordyceps sinensis</name>
    <dbReference type="NCBI Taxonomy" id="72228"/>
    <lineage>
        <taxon>Eukaryota</taxon>
        <taxon>Fungi</taxon>
        <taxon>Dikarya</taxon>
        <taxon>Ascomycota</taxon>
        <taxon>Pezizomycotina</taxon>
        <taxon>Sordariomycetes</taxon>
        <taxon>Hypocreomycetidae</taxon>
        <taxon>Hypocreales</taxon>
        <taxon>Ophiocordycipitaceae</taxon>
        <taxon>Ophiocordyceps</taxon>
    </lineage>
</organism>
<feature type="compositionally biased region" description="Low complexity" evidence="1">
    <location>
        <begin position="404"/>
        <end position="415"/>
    </location>
</feature>
<comment type="caution">
    <text evidence="3">The sequence shown here is derived from an EMBL/GenBank/DDBJ whole genome shotgun (WGS) entry which is preliminary data.</text>
</comment>
<feature type="region of interest" description="Disordered" evidence="1">
    <location>
        <begin position="370"/>
        <end position="422"/>
    </location>
</feature>
<feature type="signal peptide" evidence="2">
    <location>
        <begin position="1"/>
        <end position="26"/>
    </location>
</feature>
<proteinExistence type="predicted"/>
<evidence type="ECO:0000313" key="4">
    <source>
        <dbReference type="Proteomes" id="UP000557566"/>
    </source>
</evidence>
<feature type="chain" id="PRO_5034151867" evidence="2">
    <location>
        <begin position="27"/>
        <end position="422"/>
    </location>
</feature>